<protein>
    <submittedName>
        <fullName evidence="2">Leucine rich repeats and IQ motif containing 3</fullName>
    </submittedName>
</protein>
<evidence type="ECO:0000313" key="2">
    <source>
        <dbReference type="EMBL" id="KAF6506344.1"/>
    </source>
</evidence>
<organism evidence="2 3">
    <name type="scientific">Rousettus aegyptiacus</name>
    <name type="common">Egyptian fruit bat</name>
    <name type="synonym">Pteropus aegyptiacus</name>
    <dbReference type="NCBI Taxonomy" id="9407"/>
    <lineage>
        <taxon>Eukaryota</taxon>
        <taxon>Metazoa</taxon>
        <taxon>Chordata</taxon>
        <taxon>Craniata</taxon>
        <taxon>Vertebrata</taxon>
        <taxon>Euteleostomi</taxon>
        <taxon>Mammalia</taxon>
        <taxon>Eutheria</taxon>
        <taxon>Laurasiatheria</taxon>
        <taxon>Chiroptera</taxon>
        <taxon>Yinpterochiroptera</taxon>
        <taxon>Pteropodoidea</taxon>
        <taxon>Pteropodidae</taxon>
        <taxon>Rousettinae</taxon>
        <taxon>Rousettus</taxon>
    </lineage>
</organism>
<keyword evidence="3" id="KW-1185">Reference proteome</keyword>
<dbReference type="AlphaFoldDB" id="A0A7J8KBY3"/>
<name>A0A7J8KBY3_ROUAE</name>
<dbReference type="EMBL" id="JACASE010000001">
    <property type="protein sequence ID" value="KAF6506344.1"/>
    <property type="molecule type" value="Genomic_DNA"/>
</dbReference>
<dbReference type="PANTHER" id="PTHR46723">
    <property type="entry name" value="LEUCINE-RICH REPEAT AND IQ DOMAIN-CONTAINING PROTEIN 3"/>
    <property type="match status" value="1"/>
</dbReference>
<accession>A0A7J8KBY3</accession>
<dbReference type="Proteomes" id="UP000593571">
    <property type="component" value="Unassembled WGS sequence"/>
</dbReference>
<dbReference type="InterPro" id="IPR052859">
    <property type="entry name" value="LRR-IQ_domain_protein"/>
</dbReference>
<dbReference type="PANTHER" id="PTHR46723:SF1">
    <property type="entry name" value="LEUCINE-RICH REPEAT AND IQ DOMAIN-CONTAINING PROTEIN 3"/>
    <property type="match status" value="1"/>
</dbReference>
<evidence type="ECO:0000256" key="1">
    <source>
        <dbReference type="SAM" id="Coils"/>
    </source>
</evidence>
<evidence type="ECO:0000313" key="3">
    <source>
        <dbReference type="Proteomes" id="UP000593571"/>
    </source>
</evidence>
<feature type="coiled-coil region" evidence="1">
    <location>
        <begin position="54"/>
        <end position="84"/>
    </location>
</feature>
<reference evidence="2 3" key="1">
    <citation type="journal article" date="2020" name="Nature">
        <title>Six reference-quality genomes reveal evolution of bat adaptations.</title>
        <authorList>
            <person name="Jebb D."/>
            <person name="Huang Z."/>
            <person name="Pippel M."/>
            <person name="Hughes G.M."/>
            <person name="Lavrichenko K."/>
            <person name="Devanna P."/>
            <person name="Winkler S."/>
            <person name="Jermiin L.S."/>
            <person name="Skirmuntt E.C."/>
            <person name="Katzourakis A."/>
            <person name="Burkitt-Gray L."/>
            <person name="Ray D.A."/>
            <person name="Sullivan K.A.M."/>
            <person name="Roscito J.G."/>
            <person name="Kirilenko B.M."/>
            <person name="Davalos L.M."/>
            <person name="Corthals A.P."/>
            <person name="Power M.L."/>
            <person name="Jones G."/>
            <person name="Ransome R.D."/>
            <person name="Dechmann D.K.N."/>
            <person name="Locatelli A.G."/>
            <person name="Puechmaille S.J."/>
            <person name="Fedrigo O."/>
            <person name="Jarvis E.D."/>
            <person name="Hiller M."/>
            <person name="Vernes S.C."/>
            <person name="Myers E.W."/>
            <person name="Teeling E.C."/>
        </authorList>
    </citation>
    <scope>NUCLEOTIDE SEQUENCE [LARGE SCALE GENOMIC DNA]</scope>
    <source>
        <strain evidence="2">MRouAeg1</strain>
        <tissue evidence="2">Muscle</tissue>
    </source>
</reference>
<gene>
    <name evidence="2" type="ORF">HJG63_012749</name>
</gene>
<sequence>MAVTMAKDAEESVSLTVRESSSKKKYAAQRRKAKDDLTIQCGLQKLWQDKFNYLEKVRERRALFLEEKKQKAEERLLIQNLNNERAILAKGMINMDRLNKKEAVLREKSLIVQQKLEREKYLKELRKYMKDLRAQEIYKRHCEEKFVLDMITFQKACERIQDAKTKVALVKTNLVLKVPSGMRE</sequence>
<proteinExistence type="predicted"/>
<keyword evidence="1" id="KW-0175">Coiled coil</keyword>
<comment type="caution">
    <text evidence="2">The sequence shown here is derived from an EMBL/GenBank/DDBJ whole genome shotgun (WGS) entry which is preliminary data.</text>
</comment>